<keyword evidence="4" id="KW-0539">Nucleus</keyword>
<gene>
    <name evidence="8" type="ORF">HHUSO_G18517</name>
</gene>
<feature type="region of interest" description="Disordered" evidence="5">
    <location>
        <begin position="152"/>
        <end position="198"/>
    </location>
</feature>
<reference evidence="8 9" key="1">
    <citation type="submission" date="2021-05" db="EMBL/GenBank/DDBJ databases">
        <authorList>
            <person name="Zahm M."/>
            <person name="Klopp C."/>
            <person name="Cabau C."/>
            <person name="Kuhl H."/>
            <person name="Suciu R."/>
            <person name="Ciorpac M."/>
            <person name="Holostenco D."/>
            <person name="Gessner J."/>
            <person name="Wuertz S."/>
            <person name="Hohne C."/>
            <person name="Stock M."/>
            <person name="Gislard M."/>
            <person name="Lluch J."/>
            <person name="Milhes M."/>
            <person name="Lampietro C."/>
            <person name="Lopez Roques C."/>
            <person name="Donnadieu C."/>
            <person name="Du K."/>
            <person name="Schartl M."/>
            <person name="Guiguen Y."/>
        </authorList>
    </citation>
    <scope>NUCLEOTIDE SEQUENCE [LARGE SCALE GENOMIC DNA]</scope>
    <source>
        <strain evidence="8">Hh-F2</strain>
        <tissue evidence="8">Blood</tissue>
    </source>
</reference>
<comment type="subcellular location">
    <subcellularLocation>
        <location evidence="4">Nucleus</location>
    </subcellularLocation>
</comment>
<evidence type="ECO:0000256" key="3">
    <source>
        <dbReference type="ARBA" id="ARBA00023239"/>
    </source>
</evidence>
<dbReference type="InterPro" id="IPR011856">
    <property type="entry name" value="tRNA_endonuc-like_dom_sf"/>
</dbReference>
<dbReference type="InterPro" id="IPR006676">
    <property type="entry name" value="tRNA_splic"/>
</dbReference>
<keyword evidence="3 4" id="KW-0456">Lyase</keyword>
<dbReference type="EC" id="4.6.1.16" evidence="4"/>
<evidence type="ECO:0000256" key="2">
    <source>
        <dbReference type="ARBA" id="ARBA00022694"/>
    </source>
</evidence>
<evidence type="ECO:0000256" key="4">
    <source>
        <dbReference type="PIRNR" id="PIRNR011789"/>
    </source>
</evidence>
<feature type="domain" description="tRNA intron endonuclease catalytic" evidence="6">
    <location>
        <begin position="332"/>
        <end position="409"/>
    </location>
</feature>
<dbReference type="EMBL" id="JAHFZB010000016">
    <property type="protein sequence ID" value="KAK6480737.1"/>
    <property type="molecule type" value="Genomic_DNA"/>
</dbReference>
<comment type="caution">
    <text evidence="8">The sequence shown here is derived from an EMBL/GenBank/DDBJ whole genome shotgun (WGS) entry which is preliminary data.</text>
</comment>
<evidence type="ECO:0000313" key="9">
    <source>
        <dbReference type="Proteomes" id="UP001369086"/>
    </source>
</evidence>
<protein>
    <recommendedName>
        <fullName evidence="4">tRNA-splicing endonuclease subunit Sen2</fullName>
        <ecNumber evidence="4">4.6.1.16</ecNumber>
    </recommendedName>
</protein>
<sequence>MAEAIFHPPKRRPKVYESYIAPFPVPTSQEEAGLTELRVYRAEIINQHVIVRDPEEIEALYGRGYFGKGILSRSRPEYRISNKWSGRYFVLCFLVLSLLYQLHLDWARGVLQGQGLDEDSIEKTLKKYTDPVELECAGSTSKNEQMDCCAAADRGQAEGSTHHSDGDLEPSDSELQSGSPERKKPRRQGDLQYDPLADTYPEEPAVLDKEALSTVKCHKHDDLIMHCGCRLKDSVIDDMLSNATAPPTPSFTPGHEYVLVLEDEENPCDSSEKTPRLVCRINPFRIIEYLQLTLEEAFFLTYALGCLSIYYNEEPLSIVKLWQAFSVIQPSFKTIYMAYHHFRSKGWVPKVGMKYGTDLLLYRKGPPFYHASYSVVVEMVDDTFQGKPLRPFSWRSLAALNRITVNVSKTIRYDRGGNVFPRMYEQDQSSGAYCESLDIFTRTYRTRGDVKHCRVMVVVVVVELGLQNTLQSLLEAHYVTFAVSRVVCIARLYY</sequence>
<dbReference type="Pfam" id="PF02778">
    <property type="entry name" value="tRNA_int_endo_N"/>
    <property type="match status" value="1"/>
</dbReference>
<evidence type="ECO:0000256" key="5">
    <source>
        <dbReference type="SAM" id="MobiDB-lite"/>
    </source>
</evidence>
<evidence type="ECO:0000259" key="7">
    <source>
        <dbReference type="Pfam" id="PF02778"/>
    </source>
</evidence>
<proteinExistence type="inferred from homology"/>
<evidence type="ECO:0000313" key="8">
    <source>
        <dbReference type="EMBL" id="KAK6480737.1"/>
    </source>
</evidence>
<dbReference type="Gene3D" id="3.40.1350.10">
    <property type="match status" value="1"/>
</dbReference>
<dbReference type="PANTHER" id="PTHR21227:SF0">
    <property type="entry name" value="TRNA-SPLICING ENDONUCLEASE SUBUNIT SEN2"/>
    <property type="match status" value="1"/>
</dbReference>
<keyword evidence="2 4" id="KW-0819">tRNA processing</keyword>
<dbReference type="InterPro" id="IPR036167">
    <property type="entry name" value="tRNA_intron_Endo_cat-like_sf"/>
</dbReference>
<dbReference type="InterPro" id="IPR006678">
    <property type="entry name" value="tRNA_intron_Endonuc_N"/>
</dbReference>
<comment type="function">
    <text evidence="4">Constitutes one of the two catalytic subunit of the tRNA-splicing endonuclease complex, a complex responsible for identification and cleavage of the splice sites in pre-tRNA. It cleaves pre-tRNA at the 5'- and 3'-splice sites to release the intron. The products are an intron and two tRNA half-molecules bearing 2',3'-cyclic phosphate and 5'-OH termini. There are no conserved sequences at the splice sites, but the intron is invariably located at the same site in the gene, placing the splice sites an invariant distance from the constant structural features of the tRNA body.</text>
</comment>
<feature type="domain" description="tRNA intron endonuclease N-terminal" evidence="7">
    <location>
        <begin position="287"/>
        <end position="322"/>
    </location>
</feature>
<dbReference type="Pfam" id="PF01974">
    <property type="entry name" value="tRNA_int_endo"/>
    <property type="match status" value="1"/>
</dbReference>
<dbReference type="PIRSF" id="PIRSF011789">
    <property type="entry name" value="tRNA_splic_SEN2"/>
    <property type="match status" value="1"/>
</dbReference>
<comment type="similarity">
    <text evidence="1 4">Belongs to the tRNA-intron endonuclease family.</text>
</comment>
<name>A0ABR0Z7E0_HUSHU</name>
<dbReference type="InterPro" id="IPR006677">
    <property type="entry name" value="tRNA_intron_Endonuc_cat-like"/>
</dbReference>
<evidence type="ECO:0000256" key="1">
    <source>
        <dbReference type="ARBA" id="ARBA00008078"/>
    </source>
</evidence>
<dbReference type="PANTHER" id="PTHR21227">
    <property type="entry name" value="TRNA-SPLICING ENDONUCLEASE SUBUNIT SEN2"/>
    <property type="match status" value="1"/>
</dbReference>
<keyword evidence="9" id="KW-1185">Reference proteome</keyword>
<dbReference type="SUPFAM" id="SSF53032">
    <property type="entry name" value="tRNA-intron endonuclease catalytic domain-like"/>
    <property type="match status" value="1"/>
</dbReference>
<dbReference type="InterPro" id="IPR016589">
    <property type="entry name" value="tRNA_splic_SEN2"/>
</dbReference>
<organism evidence="8 9">
    <name type="scientific">Huso huso</name>
    <name type="common">Beluga</name>
    <name type="synonym">Acipenser huso</name>
    <dbReference type="NCBI Taxonomy" id="61971"/>
    <lineage>
        <taxon>Eukaryota</taxon>
        <taxon>Metazoa</taxon>
        <taxon>Chordata</taxon>
        <taxon>Craniata</taxon>
        <taxon>Vertebrata</taxon>
        <taxon>Euteleostomi</taxon>
        <taxon>Actinopterygii</taxon>
        <taxon>Chondrostei</taxon>
        <taxon>Acipenseriformes</taxon>
        <taxon>Acipenseridae</taxon>
        <taxon>Huso</taxon>
    </lineage>
</organism>
<dbReference type="Proteomes" id="UP001369086">
    <property type="component" value="Unassembled WGS sequence"/>
</dbReference>
<accession>A0ABR0Z7E0</accession>
<evidence type="ECO:0000259" key="6">
    <source>
        <dbReference type="Pfam" id="PF01974"/>
    </source>
</evidence>
<dbReference type="CDD" id="cd22363">
    <property type="entry name" value="tRNA-intron_lyase_C"/>
    <property type="match status" value="1"/>
</dbReference>